<dbReference type="InParanoid" id="A0A1J7J8I1"/>
<dbReference type="Proteomes" id="UP000182658">
    <property type="component" value="Unassembled WGS sequence"/>
</dbReference>
<organism evidence="4 5">
    <name type="scientific">Coniochaeta ligniaria NRRL 30616</name>
    <dbReference type="NCBI Taxonomy" id="1408157"/>
    <lineage>
        <taxon>Eukaryota</taxon>
        <taxon>Fungi</taxon>
        <taxon>Dikarya</taxon>
        <taxon>Ascomycota</taxon>
        <taxon>Pezizomycotina</taxon>
        <taxon>Sordariomycetes</taxon>
        <taxon>Sordariomycetidae</taxon>
        <taxon>Coniochaetales</taxon>
        <taxon>Coniochaetaceae</taxon>
        <taxon>Coniochaeta</taxon>
    </lineage>
</organism>
<dbReference type="Pfam" id="PF05368">
    <property type="entry name" value="NmrA"/>
    <property type="match status" value="1"/>
</dbReference>
<evidence type="ECO:0000313" key="5">
    <source>
        <dbReference type="Proteomes" id="UP000182658"/>
    </source>
</evidence>
<keyword evidence="5" id="KW-1185">Reference proteome</keyword>
<comment type="similarity">
    <text evidence="1">Belongs to the NmrA-type oxidoreductase family.</text>
</comment>
<evidence type="ECO:0000313" key="4">
    <source>
        <dbReference type="EMBL" id="OIW25476.1"/>
    </source>
</evidence>
<dbReference type="Gene3D" id="3.90.25.10">
    <property type="entry name" value="UDP-galactose 4-epimerase, domain 1"/>
    <property type="match status" value="1"/>
</dbReference>
<dbReference type="PANTHER" id="PTHR42748">
    <property type="entry name" value="NITROGEN METABOLITE REPRESSION PROTEIN NMRA FAMILY MEMBER"/>
    <property type="match status" value="1"/>
</dbReference>
<sequence length="312" mass="33868">MSKVLTVFGATGVQGGSVIRAVLADPALSQTFKIRAVTRDVSQSSAKALTSQGIEVVAADLNSQSAIEKALAGTDTLFLVTVPDFVTGAVPGTEFEHGKNVADAAERVGVHHIIFSSLINVTNASKGRLLHVAHFDRKADIEDHIRSKNIPATFIQPGYYMTNFTNLQLLRKGDDGSYTLAGPTNGSKAQLPLFYAESDMGKYFVAVAKNPSKVMGKQVYAAADYYTPERIVTEFQEVTGRKAQYVQLEQDVYKSFIPPPIAQELLENELLCEDPGFFAGGSLTEGHELLAEVGLTPTTWKDFLSSKKELFE</sequence>
<dbReference type="Gene3D" id="3.40.50.720">
    <property type="entry name" value="NAD(P)-binding Rossmann-like Domain"/>
    <property type="match status" value="1"/>
</dbReference>
<dbReference type="EMBL" id="KV875102">
    <property type="protein sequence ID" value="OIW25476.1"/>
    <property type="molecule type" value="Genomic_DNA"/>
</dbReference>
<protein>
    <submittedName>
        <fullName evidence="4">NAD(P)-binding protein</fullName>
    </submittedName>
</protein>
<dbReference type="STRING" id="1408157.A0A1J7J8I1"/>
<evidence type="ECO:0000259" key="3">
    <source>
        <dbReference type="Pfam" id="PF05368"/>
    </source>
</evidence>
<name>A0A1J7J8I1_9PEZI</name>
<reference evidence="4 5" key="1">
    <citation type="submission" date="2016-10" db="EMBL/GenBank/DDBJ databases">
        <title>Draft genome sequence of Coniochaeta ligniaria NRRL30616, a lignocellulolytic fungus for bioabatement of inhibitors in plant biomass hydrolysates.</title>
        <authorList>
            <consortium name="DOE Joint Genome Institute"/>
            <person name="Jimenez D.J."/>
            <person name="Hector R.E."/>
            <person name="Riley R."/>
            <person name="Sun H."/>
            <person name="Grigoriev I.V."/>
            <person name="Van Elsas J.D."/>
            <person name="Nichols N.N."/>
        </authorList>
    </citation>
    <scope>NUCLEOTIDE SEQUENCE [LARGE SCALE GENOMIC DNA]</scope>
    <source>
        <strain evidence="4 5">NRRL 30616</strain>
    </source>
</reference>
<dbReference type="InterPro" id="IPR036291">
    <property type="entry name" value="NAD(P)-bd_dom_sf"/>
</dbReference>
<gene>
    <name evidence="4" type="ORF">CONLIGDRAFT_691530</name>
</gene>
<dbReference type="InterPro" id="IPR008030">
    <property type="entry name" value="NmrA-like"/>
</dbReference>
<dbReference type="AlphaFoldDB" id="A0A1J7J8I1"/>
<dbReference type="CDD" id="cd05251">
    <property type="entry name" value="NmrA_like_SDR_a"/>
    <property type="match status" value="1"/>
</dbReference>
<dbReference type="OrthoDB" id="300709at2759"/>
<proteinExistence type="inferred from homology"/>
<accession>A0A1J7J8I1</accession>
<dbReference type="SUPFAM" id="SSF51735">
    <property type="entry name" value="NAD(P)-binding Rossmann-fold domains"/>
    <property type="match status" value="1"/>
</dbReference>
<evidence type="ECO:0000256" key="2">
    <source>
        <dbReference type="ARBA" id="ARBA00022857"/>
    </source>
</evidence>
<dbReference type="GO" id="GO:0005634">
    <property type="term" value="C:nucleus"/>
    <property type="evidence" value="ECO:0007669"/>
    <property type="project" value="TreeGrafter"/>
</dbReference>
<feature type="domain" description="NmrA-like" evidence="3">
    <location>
        <begin position="2"/>
        <end position="280"/>
    </location>
</feature>
<dbReference type="PANTHER" id="PTHR42748:SF31">
    <property type="entry name" value="NMRA-LIKE DOMAIN-CONTAINING PROTEIN-RELATED"/>
    <property type="match status" value="1"/>
</dbReference>
<dbReference type="InterPro" id="IPR051164">
    <property type="entry name" value="NmrA-like_oxidored"/>
</dbReference>
<keyword evidence="2" id="KW-0521">NADP</keyword>
<evidence type="ECO:0000256" key="1">
    <source>
        <dbReference type="ARBA" id="ARBA00006328"/>
    </source>
</evidence>